<dbReference type="AlphaFoldDB" id="A0A227KTE4"/>
<comment type="caution">
    <text evidence="11">The sequence shown here is derived from an EMBL/GenBank/DDBJ whole genome shotgun (WGS) entry which is preliminary data.</text>
</comment>
<dbReference type="SUPFAM" id="SSF47384">
    <property type="entry name" value="Homodimeric domain of signal transducing histidine kinase"/>
    <property type="match status" value="1"/>
</dbReference>
<dbReference type="GO" id="GO:0005524">
    <property type="term" value="F:ATP binding"/>
    <property type="evidence" value="ECO:0007669"/>
    <property type="project" value="UniProtKB-KW"/>
</dbReference>
<dbReference type="SUPFAM" id="SSF55874">
    <property type="entry name" value="ATPase domain of HSP90 chaperone/DNA topoisomerase II/histidine kinase"/>
    <property type="match status" value="1"/>
</dbReference>
<evidence type="ECO:0000256" key="2">
    <source>
        <dbReference type="ARBA" id="ARBA00012438"/>
    </source>
</evidence>
<sequence length="394" mass="44230">MILPGCQLETESEKLPISSLEIDVLLPKIHSNFRCVHSTALYPNITIGTLPSVSASLSRQLSIILLSLPPTKQGMLWGTASDFSQIDKVLRLIDRDANASDRKWSFSRVLAEYWFVFLGALGLVIGLLLHSVRSEHLVQKRTAQLTASLKKQEQLKKQAVLTEEKLGKLQRLGTISQMSSLFAHELRQPLNAIRCYTFSLSRLIKKEKVDPEKFQRGLKEITEQVIRADDIIQKVRDYVKNKTSCPQLFHLKPLLVHTIKIFEISHKECKFDLTEVQDTELYGEPLEVELIFSNLIKNAYEAVSPTQIPAVFISAQPQSSGFLEIKVWDNGPWIPDDKFQTFEQGFKSTKADGLGLGLSIVRTFVEKSGGNLALSRSDLGGLLVTFTLPIAKKS</sequence>
<dbReference type="GO" id="GO:0000155">
    <property type="term" value="F:phosphorelay sensor kinase activity"/>
    <property type="evidence" value="ECO:0007669"/>
    <property type="project" value="InterPro"/>
</dbReference>
<dbReference type="InterPro" id="IPR004358">
    <property type="entry name" value="Sig_transdc_His_kin-like_C"/>
</dbReference>
<dbReference type="SMART" id="SM00387">
    <property type="entry name" value="HATPase_c"/>
    <property type="match status" value="1"/>
</dbReference>
<keyword evidence="3" id="KW-0597">Phosphoprotein</keyword>
<dbReference type="Gene3D" id="1.10.287.130">
    <property type="match status" value="1"/>
</dbReference>
<reference evidence="12" key="1">
    <citation type="submission" date="2017-05" db="EMBL/GenBank/DDBJ databases">
        <title>Improved OligoMM genomes.</title>
        <authorList>
            <person name="Garzetti D."/>
        </authorList>
    </citation>
    <scope>NUCLEOTIDE SEQUENCE [LARGE SCALE GENOMIC DNA]</scope>
    <source>
        <strain evidence="12">YL45</strain>
    </source>
</reference>
<dbReference type="PROSITE" id="PS50109">
    <property type="entry name" value="HIS_KIN"/>
    <property type="match status" value="1"/>
</dbReference>
<dbReference type="InterPro" id="IPR036097">
    <property type="entry name" value="HisK_dim/P_sf"/>
</dbReference>
<dbReference type="CDD" id="cd00082">
    <property type="entry name" value="HisKA"/>
    <property type="match status" value="1"/>
</dbReference>
<keyword evidence="4" id="KW-0808">Transferase</keyword>
<feature type="transmembrane region" description="Helical" evidence="9">
    <location>
        <begin position="113"/>
        <end position="132"/>
    </location>
</feature>
<dbReference type="EC" id="2.7.13.3" evidence="2"/>
<accession>A0A227KTE4</accession>
<dbReference type="Pfam" id="PF02518">
    <property type="entry name" value="HATPase_c"/>
    <property type="match status" value="1"/>
</dbReference>
<dbReference type="EMBL" id="NHMP01000001">
    <property type="protein sequence ID" value="OXE51127.1"/>
    <property type="molecule type" value="Genomic_DNA"/>
</dbReference>
<evidence type="ECO:0000259" key="10">
    <source>
        <dbReference type="PROSITE" id="PS50109"/>
    </source>
</evidence>
<keyword evidence="7" id="KW-0067">ATP-binding</keyword>
<dbReference type="RefSeq" id="WP_066591207.1">
    <property type="nucleotide sequence ID" value="NZ_CP065313.1"/>
</dbReference>
<dbReference type="InterPro" id="IPR003661">
    <property type="entry name" value="HisK_dim/P_dom"/>
</dbReference>
<keyword evidence="6 11" id="KW-0418">Kinase</keyword>
<proteinExistence type="predicted"/>
<evidence type="ECO:0000256" key="6">
    <source>
        <dbReference type="ARBA" id="ARBA00022777"/>
    </source>
</evidence>
<protein>
    <recommendedName>
        <fullName evidence="2">histidine kinase</fullName>
        <ecNumber evidence="2">2.7.13.3</ecNumber>
    </recommendedName>
</protein>
<evidence type="ECO:0000313" key="12">
    <source>
        <dbReference type="Proteomes" id="UP000214610"/>
    </source>
</evidence>
<evidence type="ECO:0000256" key="5">
    <source>
        <dbReference type="ARBA" id="ARBA00022741"/>
    </source>
</evidence>
<evidence type="ECO:0000256" key="3">
    <source>
        <dbReference type="ARBA" id="ARBA00022553"/>
    </source>
</evidence>
<dbReference type="PRINTS" id="PR00344">
    <property type="entry name" value="BCTRLSENSOR"/>
</dbReference>
<keyword evidence="9" id="KW-0812">Transmembrane</keyword>
<dbReference type="Gene3D" id="3.30.565.10">
    <property type="entry name" value="Histidine kinase-like ATPase, C-terminal domain"/>
    <property type="match status" value="1"/>
</dbReference>
<comment type="catalytic activity">
    <reaction evidence="1">
        <text>ATP + protein L-histidine = ADP + protein N-phospho-L-histidine.</text>
        <dbReference type="EC" id="2.7.13.3"/>
    </reaction>
</comment>
<keyword evidence="12" id="KW-1185">Reference proteome</keyword>
<evidence type="ECO:0000256" key="4">
    <source>
        <dbReference type="ARBA" id="ARBA00022679"/>
    </source>
</evidence>
<dbReference type="InterPro" id="IPR003594">
    <property type="entry name" value="HATPase_dom"/>
</dbReference>
<keyword evidence="5" id="KW-0547">Nucleotide-binding</keyword>
<dbReference type="PANTHER" id="PTHR43065">
    <property type="entry name" value="SENSOR HISTIDINE KINASE"/>
    <property type="match status" value="1"/>
</dbReference>
<dbReference type="Proteomes" id="UP000214610">
    <property type="component" value="Unassembled WGS sequence"/>
</dbReference>
<keyword evidence="9" id="KW-1133">Transmembrane helix</keyword>
<dbReference type="SMART" id="SM00388">
    <property type="entry name" value="HisKA"/>
    <property type="match status" value="1"/>
</dbReference>
<dbReference type="PANTHER" id="PTHR43065:SF10">
    <property type="entry name" value="PEROXIDE STRESS-ACTIVATED HISTIDINE KINASE MAK3"/>
    <property type="match status" value="1"/>
</dbReference>
<evidence type="ECO:0000256" key="9">
    <source>
        <dbReference type="SAM" id="Phobius"/>
    </source>
</evidence>
<evidence type="ECO:0000256" key="1">
    <source>
        <dbReference type="ARBA" id="ARBA00000085"/>
    </source>
</evidence>
<keyword evidence="9" id="KW-0472">Membrane</keyword>
<evidence type="ECO:0000256" key="7">
    <source>
        <dbReference type="ARBA" id="ARBA00022840"/>
    </source>
</evidence>
<evidence type="ECO:0000313" key="11">
    <source>
        <dbReference type="EMBL" id="OXE51127.1"/>
    </source>
</evidence>
<dbReference type="GeneID" id="78363335"/>
<evidence type="ECO:0000256" key="8">
    <source>
        <dbReference type="ARBA" id="ARBA00023012"/>
    </source>
</evidence>
<gene>
    <name evidence="11" type="ORF">ADH67_02210</name>
</gene>
<feature type="domain" description="Histidine kinase" evidence="10">
    <location>
        <begin position="181"/>
        <end position="392"/>
    </location>
</feature>
<dbReference type="InterPro" id="IPR005467">
    <property type="entry name" value="His_kinase_dom"/>
</dbReference>
<dbReference type="InterPro" id="IPR036890">
    <property type="entry name" value="HATPase_C_sf"/>
</dbReference>
<dbReference type="Pfam" id="PF00512">
    <property type="entry name" value="HisKA"/>
    <property type="match status" value="1"/>
</dbReference>
<keyword evidence="8" id="KW-0902">Two-component regulatory system</keyword>
<name>A0A227KTE4_9BURK</name>
<organism evidence="11 12">
    <name type="scientific">Turicimonas muris</name>
    <dbReference type="NCBI Taxonomy" id="1796652"/>
    <lineage>
        <taxon>Bacteria</taxon>
        <taxon>Pseudomonadati</taxon>
        <taxon>Pseudomonadota</taxon>
        <taxon>Betaproteobacteria</taxon>
        <taxon>Burkholderiales</taxon>
        <taxon>Sutterellaceae</taxon>
        <taxon>Turicimonas</taxon>
    </lineage>
</organism>